<comment type="caution">
    <text evidence="5">The sequence shown here is derived from an EMBL/GenBank/DDBJ whole genome shotgun (WGS) entry which is preliminary data.</text>
</comment>
<name>A0A841E2J7_9ACTN</name>
<dbReference type="GO" id="GO:0003700">
    <property type="term" value="F:DNA-binding transcription factor activity"/>
    <property type="evidence" value="ECO:0007669"/>
    <property type="project" value="TreeGrafter"/>
</dbReference>
<sequence>MTTARPPASGRSSSSRSSSGRPASGRSPGRRPGGPDTRGEIVKAARETFAEKGFAATSLRAVARQAGVDAALVHHYFGGKDELFIEAMALPLDPRQMAARIVDGPRSELGRRIVTLFLGVWESADGRQRMTAMLRSVVTSEAVARTMREGMTGMILEPVSRFIGPPDARLRAGLIAGHLFGVALTRYLVELEPVADADLSTLIDRIAPAIQQYIDG</sequence>
<dbReference type="InterPro" id="IPR001647">
    <property type="entry name" value="HTH_TetR"/>
</dbReference>
<dbReference type="PROSITE" id="PS50977">
    <property type="entry name" value="HTH_TETR_2"/>
    <property type="match status" value="1"/>
</dbReference>
<feature type="region of interest" description="Disordered" evidence="3">
    <location>
        <begin position="1"/>
        <end position="38"/>
    </location>
</feature>
<dbReference type="RefSeq" id="WP_184839990.1">
    <property type="nucleotide sequence ID" value="NZ_BAAAVN010000002.1"/>
</dbReference>
<keyword evidence="1 2" id="KW-0238">DNA-binding</keyword>
<dbReference type="AlphaFoldDB" id="A0A841E2J7"/>
<protein>
    <submittedName>
        <fullName evidence="5">AcrR family transcriptional regulator</fullName>
    </submittedName>
</protein>
<dbReference type="PANTHER" id="PTHR30055:SF235">
    <property type="entry name" value="TRANSCRIPTIONAL REGULATORY PROTEIN"/>
    <property type="match status" value="1"/>
</dbReference>
<evidence type="ECO:0000256" key="1">
    <source>
        <dbReference type="ARBA" id="ARBA00023125"/>
    </source>
</evidence>
<dbReference type="InterPro" id="IPR036271">
    <property type="entry name" value="Tet_transcr_reg_TetR-rel_C_sf"/>
</dbReference>
<dbReference type="Pfam" id="PF17920">
    <property type="entry name" value="TetR_C_16"/>
    <property type="match status" value="1"/>
</dbReference>
<dbReference type="PANTHER" id="PTHR30055">
    <property type="entry name" value="HTH-TYPE TRANSCRIPTIONAL REGULATOR RUTR"/>
    <property type="match status" value="1"/>
</dbReference>
<dbReference type="EMBL" id="JACHNF010000001">
    <property type="protein sequence ID" value="MBB5982627.1"/>
    <property type="molecule type" value="Genomic_DNA"/>
</dbReference>
<feature type="compositionally biased region" description="Low complexity" evidence="3">
    <location>
        <begin position="1"/>
        <end position="27"/>
    </location>
</feature>
<keyword evidence="6" id="KW-1185">Reference proteome</keyword>
<dbReference type="InterPro" id="IPR050109">
    <property type="entry name" value="HTH-type_TetR-like_transc_reg"/>
</dbReference>
<evidence type="ECO:0000256" key="3">
    <source>
        <dbReference type="SAM" id="MobiDB-lite"/>
    </source>
</evidence>
<dbReference type="InterPro" id="IPR041678">
    <property type="entry name" value="TetR_C_16"/>
</dbReference>
<organism evidence="5 6">
    <name type="scientific">Kribbella solani</name>
    <dbReference type="NCBI Taxonomy" id="236067"/>
    <lineage>
        <taxon>Bacteria</taxon>
        <taxon>Bacillati</taxon>
        <taxon>Actinomycetota</taxon>
        <taxon>Actinomycetes</taxon>
        <taxon>Propionibacteriales</taxon>
        <taxon>Kribbellaceae</taxon>
        <taxon>Kribbella</taxon>
    </lineage>
</organism>
<reference evidence="5 6" key="1">
    <citation type="submission" date="2020-08" db="EMBL/GenBank/DDBJ databases">
        <title>Sequencing the genomes of 1000 actinobacteria strains.</title>
        <authorList>
            <person name="Klenk H.-P."/>
        </authorList>
    </citation>
    <scope>NUCLEOTIDE SEQUENCE [LARGE SCALE GENOMIC DNA]</scope>
    <source>
        <strain evidence="5 6">DSM 17294</strain>
    </source>
</reference>
<evidence type="ECO:0000256" key="2">
    <source>
        <dbReference type="PROSITE-ProRule" id="PRU00335"/>
    </source>
</evidence>
<dbReference type="Gene3D" id="1.10.357.10">
    <property type="entry name" value="Tetracycline Repressor, domain 2"/>
    <property type="match status" value="1"/>
</dbReference>
<evidence type="ECO:0000313" key="6">
    <source>
        <dbReference type="Proteomes" id="UP000558997"/>
    </source>
</evidence>
<dbReference type="GO" id="GO:0000976">
    <property type="term" value="F:transcription cis-regulatory region binding"/>
    <property type="evidence" value="ECO:0007669"/>
    <property type="project" value="TreeGrafter"/>
</dbReference>
<accession>A0A841E2J7</accession>
<dbReference type="Pfam" id="PF00440">
    <property type="entry name" value="TetR_N"/>
    <property type="match status" value="1"/>
</dbReference>
<feature type="DNA-binding region" description="H-T-H motif" evidence="2">
    <location>
        <begin position="58"/>
        <end position="77"/>
    </location>
</feature>
<dbReference type="Proteomes" id="UP000558997">
    <property type="component" value="Unassembled WGS sequence"/>
</dbReference>
<evidence type="ECO:0000313" key="5">
    <source>
        <dbReference type="EMBL" id="MBB5982627.1"/>
    </source>
</evidence>
<gene>
    <name evidence="5" type="ORF">HDA44_005968</name>
</gene>
<proteinExistence type="predicted"/>
<feature type="domain" description="HTH tetR-type" evidence="4">
    <location>
        <begin position="35"/>
        <end position="95"/>
    </location>
</feature>
<evidence type="ECO:0000259" key="4">
    <source>
        <dbReference type="PROSITE" id="PS50977"/>
    </source>
</evidence>
<dbReference type="PRINTS" id="PR00455">
    <property type="entry name" value="HTHTETR"/>
</dbReference>
<dbReference type="Gene3D" id="1.10.10.60">
    <property type="entry name" value="Homeodomain-like"/>
    <property type="match status" value="1"/>
</dbReference>
<dbReference type="InterPro" id="IPR009057">
    <property type="entry name" value="Homeodomain-like_sf"/>
</dbReference>
<dbReference type="SUPFAM" id="SSF48498">
    <property type="entry name" value="Tetracyclin repressor-like, C-terminal domain"/>
    <property type="match status" value="1"/>
</dbReference>
<dbReference type="SUPFAM" id="SSF46689">
    <property type="entry name" value="Homeodomain-like"/>
    <property type="match status" value="1"/>
</dbReference>